<feature type="compositionally biased region" description="Polar residues" evidence="1">
    <location>
        <begin position="43"/>
        <end position="55"/>
    </location>
</feature>
<dbReference type="EMBL" id="JBJKFK010000643">
    <property type="protein sequence ID" value="KAL3315897.1"/>
    <property type="molecule type" value="Genomic_DNA"/>
</dbReference>
<evidence type="ECO:0000256" key="1">
    <source>
        <dbReference type="SAM" id="MobiDB-lite"/>
    </source>
</evidence>
<dbReference type="InterPro" id="IPR038190">
    <property type="entry name" value="SRI_sf"/>
</dbReference>
<accession>A0ABD2Q9J9</accession>
<feature type="compositionally biased region" description="Basic residues" evidence="1">
    <location>
        <begin position="318"/>
        <end position="329"/>
    </location>
</feature>
<name>A0ABD2Q9J9_9PLAT</name>
<evidence type="ECO:0000313" key="3">
    <source>
        <dbReference type="EMBL" id="KAL3315897.1"/>
    </source>
</evidence>
<dbReference type="Gene3D" id="1.10.1740.100">
    <property type="entry name" value="Set2, Rpb1 interacting domain"/>
    <property type="match status" value="1"/>
</dbReference>
<protein>
    <recommendedName>
        <fullName evidence="2">WW domain-containing protein</fullName>
    </recommendedName>
</protein>
<comment type="caution">
    <text evidence="3">The sequence shown here is derived from an EMBL/GenBank/DDBJ whole genome shotgun (WGS) entry which is preliminary data.</text>
</comment>
<dbReference type="AlphaFoldDB" id="A0ABD2Q9J9"/>
<evidence type="ECO:0000259" key="2">
    <source>
        <dbReference type="PROSITE" id="PS50020"/>
    </source>
</evidence>
<feature type="region of interest" description="Disordered" evidence="1">
    <location>
        <begin position="310"/>
        <end position="350"/>
    </location>
</feature>
<gene>
    <name evidence="3" type="ORF">Ciccas_005461</name>
</gene>
<feature type="domain" description="WW" evidence="2">
    <location>
        <begin position="31"/>
        <end position="79"/>
    </location>
</feature>
<keyword evidence="4" id="KW-1185">Reference proteome</keyword>
<dbReference type="PROSITE" id="PS50020">
    <property type="entry name" value="WW_DOMAIN_2"/>
    <property type="match status" value="1"/>
</dbReference>
<organism evidence="3 4">
    <name type="scientific">Cichlidogyrus casuarinus</name>
    <dbReference type="NCBI Taxonomy" id="1844966"/>
    <lineage>
        <taxon>Eukaryota</taxon>
        <taxon>Metazoa</taxon>
        <taxon>Spiralia</taxon>
        <taxon>Lophotrochozoa</taxon>
        <taxon>Platyhelminthes</taxon>
        <taxon>Monogenea</taxon>
        <taxon>Monopisthocotylea</taxon>
        <taxon>Dactylogyridea</taxon>
        <taxon>Ancyrocephalidae</taxon>
        <taxon>Cichlidogyrus</taxon>
    </lineage>
</organism>
<sequence>MTYEATGTTSSSSSQIPFPALHLHLSDDGSSPLPPGWDRAPNPTASSNSVAAEGASSNNYPHYYYHVKTRLTRWDPPVYPWDADPETQKNLPSDWSNENLVPDSENYEDFDPLKQTFAPTPEHKKDEPQDPESPYDWGLASRYQVTHEDIDLLYSRIRVQMLEKQCQEMIHEIAHHSDCPKGASEHSYAIEVSRKWNRKQIDRNDYYEIYSLVHNTLREFRDARCTVGRITNDEDLHALTRKLAQEITLKEVQKLRQATSEQRAKLLNIPEGSKGLPFDSKGQLIPGLREKIQSYIRKYMIAKGPVFKGSGATSTGVKNHHHHHHHHPKPPPPPAPNIASGLIPSRSGIQ</sequence>
<feature type="compositionally biased region" description="Polar residues" evidence="1">
    <location>
        <begin position="1"/>
        <end position="16"/>
    </location>
</feature>
<dbReference type="InterPro" id="IPR001202">
    <property type="entry name" value="WW_dom"/>
</dbReference>
<feature type="compositionally biased region" description="Polar residues" evidence="1">
    <location>
        <begin position="88"/>
        <end position="99"/>
    </location>
</feature>
<proteinExistence type="predicted"/>
<feature type="region of interest" description="Disordered" evidence="1">
    <location>
        <begin position="85"/>
        <end position="136"/>
    </location>
</feature>
<feature type="region of interest" description="Disordered" evidence="1">
    <location>
        <begin position="1"/>
        <end position="55"/>
    </location>
</feature>
<dbReference type="Proteomes" id="UP001626550">
    <property type="component" value="Unassembled WGS sequence"/>
</dbReference>
<evidence type="ECO:0000313" key="4">
    <source>
        <dbReference type="Proteomes" id="UP001626550"/>
    </source>
</evidence>
<reference evidence="3 4" key="1">
    <citation type="submission" date="2024-11" db="EMBL/GenBank/DDBJ databases">
        <title>Adaptive evolution of stress response genes in parasites aligns with host niche diversity.</title>
        <authorList>
            <person name="Hahn C."/>
            <person name="Resl P."/>
        </authorList>
    </citation>
    <scope>NUCLEOTIDE SEQUENCE [LARGE SCALE GENOMIC DNA]</scope>
    <source>
        <strain evidence="3">EGGRZ-B1_66</strain>
        <tissue evidence="3">Body</tissue>
    </source>
</reference>